<feature type="region of interest" description="Disordered" evidence="1">
    <location>
        <begin position="154"/>
        <end position="175"/>
    </location>
</feature>
<feature type="compositionally biased region" description="Polar residues" evidence="1">
    <location>
        <begin position="1069"/>
        <end position="1083"/>
    </location>
</feature>
<reference evidence="5" key="1">
    <citation type="submission" date="2025-08" db="UniProtKB">
        <authorList>
            <consortium name="RefSeq"/>
        </authorList>
    </citation>
    <scope>IDENTIFICATION</scope>
    <source>
        <tissue evidence="5">Liver</tissue>
    </source>
</reference>
<evidence type="ECO:0000313" key="5">
    <source>
        <dbReference type="RefSeq" id="XP_007421339.1"/>
    </source>
</evidence>
<dbReference type="GO" id="GO:0005261">
    <property type="term" value="F:monoatomic cation channel activity"/>
    <property type="evidence" value="ECO:0007669"/>
    <property type="project" value="TreeGrafter"/>
</dbReference>
<feature type="region of interest" description="Disordered" evidence="1">
    <location>
        <begin position="454"/>
        <end position="475"/>
    </location>
</feature>
<dbReference type="PANTHER" id="PTHR31781">
    <property type="entry name" value="UNC80"/>
    <property type="match status" value="1"/>
</dbReference>
<feature type="region of interest" description="Disordered" evidence="1">
    <location>
        <begin position="1056"/>
        <end position="1095"/>
    </location>
</feature>
<dbReference type="InterPro" id="IPR045852">
    <property type="entry name" value="UNC80_central"/>
</dbReference>
<evidence type="ECO:0000259" key="2">
    <source>
        <dbReference type="Pfam" id="PF15778"/>
    </source>
</evidence>
<dbReference type="InterPro" id="IPR031542">
    <property type="entry name" value="UNC80_N"/>
</dbReference>
<feature type="domain" description="Cation channel complex component UNC80 N-terminal" evidence="2">
    <location>
        <begin position="17"/>
        <end position="236"/>
    </location>
</feature>
<feature type="compositionally biased region" description="Basic and acidic residues" evidence="1">
    <location>
        <begin position="782"/>
        <end position="795"/>
    </location>
</feature>
<dbReference type="RefSeq" id="XP_007421339.1">
    <property type="nucleotide sequence ID" value="XM_007421277.1"/>
</dbReference>
<dbReference type="Pfam" id="PF19424">
    <property type="entry name" value="UNC80"/>
    <property type="match status" value="1"/>
</dbReference>
<name>A0A9F2NV60_PYTBI</name>
<feature type="domain" description="Protein UNC80 central region" evidence="3">
    <location>
        <begin position="1190"/>
        <end position="1347"/>
    </location>
</feature>
<gene>
    <name evidence="5" type="primary">LOC103056591</name>
</gene>
<feature type="region of interest" description="Disordered" evidence="1">
    <location>
        <begin position="984"/>
        <end position="1042"/>
    </location>
</feature>
<dbReference type="Proteomes" id="UP000695026">
    <property type="component" value="Unplaced"/>
</dbReference>
<evidence type="ECO:0000313" key="4">
    <source>
        <dbReference type="Proteomes" id="UP000695026"/>
    </source>
</evidence>
<dbReference type="GO" id="GO:0034703">
    <property type="term" value="C:cation channel complex"/>
    <property type="evidence" value="ECO:0007669"/>
    <property type="project" value="TreeGrafter"/>
</dbReference>
<protein>
    <submittedName>
        <fullName evidence="5">Protein unc-80 homolog</fullName>
    </submittedName>
</protein>
<feature type="non-terminal residue" evidence="5">
    <location>
        <position position="1347"/>
    </location>
</feature>
<dbReference type="PANTHER" id="PTHR31781:SF1">
    <property type="entry name" value="PROTEIN UNC-80 HOMOLOG"/>
    <property type="match status" value="1"/>
</dbReference>
<sequence length="1347" mass="148835">MVKRKSSEGQDQESGRGVPLPIQTFLWRQTSAFLRPKLGKQYEASCVSFERVLVENKLHGLSPALSEAIQSISRWELIQAALPHVLHCTATLLSNRNKLGHQDKLGVAETKLLHTLHWMLLEAPQDCSNDLFGGSGDRGSSWRGSSSAFIHQIENQGSPEQSRCDSTNEEEENSRRKFFQNSMATVELFVFLFAPLVHRIKESDLTFRLASGLVIWQPMWEHRQPEVTAFTALVKPIRNIITAKRSSPIKNQGLTCESPNLDAGHTESAGEGLIIVCESTESDSIPPRQPFLGCHRGNSIDGSISSQASQEKGPPYPRVSLVIPPCQKSRYATYFDVAVLRCLLQPHWSEEGTQWSLMYYLQRLRHMLEEKPEKSLDPEIPPLPRPRSSSMVAATPSLVNTHKTQDLTMKCNEEEKSLSTEAFAKVSLTNLRRPAVPDLSSDLGMNIFKKFKSRKEDRERKGSIPFHHTGKKRQRRTGVPFLLHEDHLDVSPTRSTFSFGSFSGIGEDRRGIERGGWQTTILGRFTRRGSSDTATEMESLSARHSHSHHTLVTDLPDHSNSHVRSQISTITVATFNTTLASFNVGYADFFSEHMRKLCNQVPIPEMPHEPLACANLPRSLTDSCINYSCLEDTEHIDGTSNFVHKNGMLDLSVVLKAVYLVLNHDISSRICDVALNIVECLLQLGVVPCVEKVRRKSENKENETNEKRQSETSFQLKGALTTSASGFGTAPVTGTGDGSGEGGGGGGGGGGGVGSAAGGGGGGGGDGGGGGGGGGGEGGGRSFEKNDKKEDKDENTPVSTHRLALTMLIKIVKSLGCAYGCGEGHRGLSGDRLRHQVYKCRRMENTAQNCLTKLYKLDKMQFRQTMRDYVNKDSLNNVVDFLHALLGFCMEPVTDNKAGFGNNFTTVDNKSTAQSIEGIIVSAMFKSLITRCASTTHELHSPENLGLYCDIRQLVQFIKEAHGNVFRRVALSALLDSAEKLIPGRKTEENTEQEPKPSGSKKSEVGSVVIDKGQLSSAPDECRSYISGRPMQTPEHDEQMQGAALGRKDFWRKMFKSQSAASDTSSQSEPDTSECTTAHSGMTTERRSRSRSRRISLRKKLKLPLGNWLKRSSISGLADGVEDLLDISSVDRLSFIRQSSRVKFTSAVKLSEGGPGSGMENGREEEENFFKRLGCQTYEDHLASSQEGNKSKNVVNLGAIRQGMKRFQFLLNCCEPGTIPDASILAAALDLEAPVVARAALFLECARFVHRCNRGNWPEWMKGHHVNITKKGLSRGRSPIVGNKRNQKLQWHAAKLFYQWGEAIGVRLNELCHCESESPANLLGLIYDEETKRRLRKEDEEEDFLDD</sequence>
<feature type="compositionally biased region" description="Basic and acidic residues" evidence="1">
    <location>
        <begin position="696"/>
        <end position="710"/>
    </location>
</feature>
<feature type="compositionally biased region" description="Polar residues" evidence="1">
    <location>
        <begin position="711"/>
        <end position="726"/>
    </location>
</feature>
<dbReference type="GO" id="GO:0055080">
    <property type="term" value="P:monoatomic cation homeostasis"/>
    <property type="evidence" value="ECO:0007669"/>
    <property type="project" value="TreeGrafter"/>
</dbReference>
<organism evidence="4 5">
    <name type="scientific">Python bivittatus</name>
    <name type="common">Burmese python</name>
    <name type="synonym">Python molurus bivittatus</name>
    <dbReference type="NCBI Taxonomy" id="176946"/>
    <lineage>
        <taxon>Eukaryota</taxon>
        <taxon>Metazoa</taxon>
        <taxon>Chordata</taxon>
        <taxon>Craniata</taxon>
        <taxon>Vertebrata</taxon>
        <taxon>Euteleostomi</taxon>
        <taxon>Lepidosauria</taxon>
        <taxon>Squamata</taxon>
        <taxon>Bifurcata</taxon>
        <taxon>Unidentata</taxon>
        <taxon>Episquamata</taxon>
        <taxon>Toxicofera</taxon>
        <taxon>Serpentes</taxon>
        <taxon>Henophidia</taxon>
        <taxon>Pythonidae</taxon>
        <taxon>Python</taxon>
    </lineage>
</organism>
<dbReference type="Pfam" id="PF15778">
    <property type="entry name" value="UNC80_N"/>
    <property type="match status" value="1"/>
</dbReference>
<keyword evidence="4" id="KW-1185">Reference proteome</keyword>
<feature type="compositionally biased region" description="Basic and acidic residues" evidence="1">
    <location>
        <begin position="985"/>
        <end position="995"/>
    </location>
</feature>
<dbReference type="GeneID" id="103056591"/>
<feature type="compositionally biased region" description="Gly residues" evidence="1">
    <location>
        <begin position="735"/>
        <end position="781"/>
    </location>
</feature>
<feature type="compositionally biased region" description="Low complexity" evidence="1">
    <location>
        <begin position="1057"/>
        <end position="1068"/>
    </location>
</feature>
<dbReference type="KEGG" id="pbi:103056591"/>
<dbReference type="OMA" id="ESIIFIC"/>
<evidence type="ECO:0000256" key="1">
    <source>
        <dbReference type="SAM" id="MobiDB-lite"/>
    </source>
</evidence>
<evidence type="ECO:0000259" key="3">
    <source>
        <dbReference type="Pfam" id="PF19424"/>
    </source>
</evidence>
<feature type="compositionally biased region" description="Polar residues" evidence="1">
    <location>
        <begin position="154"/>
        <end position="165"/>
    </location>
</feature>
<proteinExistence type="predicted"/>
<feature type="region of interest" description="Disordered" evidence="1">
    <location>
        <begin position="695"/>
        <end position="798"/>
    </location>
</feature>
<accession>A0A9F2NV60</accession>
<dbReference type="OrthoDB" id="5584001at2759"/>
<feature type="compositionally biased region" description="Low complexity" evidence="1">
    <location>
        <begin position="996"/>
        <end position="1009"/>
    </location>
</feature>
<dbReference type="GO" id="GO:0030424">
    <property type="term" value="C:axon"/>
    <property type="evidence" value="ECO:0007669"/>
    <property type="project" value="TreeGrafter"/>
</dbReference>